<proteinExistence type="predicted"/>
<sequence>TTSSSLSSMGVPNAPPRFQTPSLAFQNATPRWETPAHVPTPTPSKLNVQASKPSRLGTFQTPK</sequence>
<dbReference type="EMBL" id="JASCZI010031769">
    <property type="protein sequence ID" value="MED6127400.1"/>
    <property type="molecule type" value="Genomic_DNA"/>
</dbReference>
<evidence type="ECO:0000313" key="3">
    <source>
        <dbReference type="Proteomes" id="UP001341840"/>
    </source>
</evidence>
<feature type="compositionally biased region" description="Polar residues" evidence="1">
    <location>
        <begin position="1"/>
        <end position="10"/>
    </location>
</feature>
<comment type="caution">
    <text evidence="2">The sequence shown here is derived from an EMBL/GenBank/DDBJ whole genome shotgun (WGS) entry which is preliminary data.</text>
</comment>
<accession>A0ABU6RU67</accession>
<organism evidence="2 3">
    <name type="scientific">Stylosanthes scabra</name>
    <dbReference type="NCBI Taxonomy" id="79078"/>
    <lineage>
        <taxon>Eukaryota</taxon>
        <taxon>Viridiplantae</taxon>
        <taxon>Streptophyta</taxon>
        <taxon>Embryophyta</taxon>
        <taxon>Tracheophyta</taxon>
        <taxon>Spermatophyta</taxon>
        <taxon>Magnoliopsida</taxon>
        <taxon>eudicotyledons</taxon>
        <taxon>Gunneridae</taxon>
        <taxon>Pentapetalae</taxon>
        <taxon>rosids</taxon>
        <taxon>fabids</taxon>
        <taxon>Fabales</taxon>
        <taxon>Fabaceae</taxon>
        <taxon>Papilionoideae</taxon>
        <taxon>50 kb inversion clade</taxon>
        <taxon>dalbergioids sensu lato</taxon>
        <taxon>Dalbergieae</taxon>
        <taxon>Pterocarpus clade</taxon>
        <taxon>Stylosanthes</taxon>
    </lineage>
</organism>
<protein>
    <submittedName>
        <fullName evidence="2">Uncharacterized protein</fullName>
    </submittedName>
</protein>
<feature type="non-terminal residue" evidence="2">
    <location>
        <position position="1"/>
    </location>
</feature>
<gene>
    <name evidence="2" type="ORF">PIB30_087780</name>
</gene>
<name>A0ABU6RU67_9FABA</name>
<keyword evidence="3" id="KW-1185">Reference proteome</keyword>
<reference evidence="2 3" key="1">
    <citation type="journal article" date="2023" name="Plants (Basel)">
        <title>Bridging the Gap: Combining Genomics and Transcriptomics Approaches to Understand Stylosanthes scabra, an Orphan Legume from the Brazilian Caatinga.</title>
        <authorList>
            <person name="Ferreira-Neto J.R.C."/>
            <person name="da Silva M.D."/>
            <person name="Binneck E."/>
            <person name="de Melo N.F."/>
            <person name="da Silva R.H."/>
            <person name="de Melo A.L.T.M."/>
            <person name="Pandolfi V."/>
            <person name="Bustamante F.O."/>
            <person name="Brasileiro-Vidal A.C."/>
            <person name="Benko-Iseppon A.M."/>
        </authorList>
    </citation>
    <scope>NUCLEOTIDE SEQUENCE [LARGE SCALE GENOMIC DNA]</scope>
    <source>
        <tissue evidence="2">Leaves</tissue>
    </source>
</reference>
<feature type="region of interest" description="Disordered" evidence="1">
    <location>
        <begin position="1"/>
        <end position="63"/>
    </location>
</feature>
<feature type="compositionally biased region" description="Polar residues" evidence="1">
    <location>
        <begin position="43"/>
        <end position="63"/>
    </location>
</feature>
<evidence type="ECO:0000256" key="1">
    <source>
        <dbReference type="SAM" id="MobiDB-lite"/>
    </source>
</evidence>
<dbReference type="Proteomes" id="UP001341840">
    <property type="component" value="Unassembled WGS sequence"/>
</dbReference>
<evidence type="ECO:0000313" key="2">
    <source>
        <dbReference type="EMBL" id="MED6127400.1"/>
    </source>
</evidence>
<feature type="compositionally biased region" description="Polar residues" evidence="1">
    <location>
        <begin position="19"/>
        <end position="29"/>
    </location>
</feature>